<proteinExistence type="predicted"/>
<protein>
    <submittedName>
        <fullName evidence="1">WD40 repeat-like protein</fullName>
    </submittedName>
</protein>
<sequence>MVIDSDPLEGDKMEVVSPSPPGNKSATAVRVHQTSRSPLPQEPVPTVVSVDHGHGDSAVLELPVRQSPRKVQQSPTSLQVPKPVSPPAPAPTKPLNETNAESATKKADHLLIFLKEVKRLKWADVAKEFAKDIPGCSYVQLQSRYSQTLNKRDRSQDPPTLNLPPRFAAEATIDWALVHANAEGPRVRKQVVDLGISGALRQHHVGRPRAVQQVRDNDDSSGTDSAPQRQRRQRAAPVNYTWPKLRTTEGGVKEWVDEEDSTVGLSPNNEAPTRLESPADRTLITPGTTTLVQTKPLEINFYSKDAQLGLTLQRGSRNVQQERVPYLSWSQRLAMRDESEQWIWDQWSIQDWQGVVLHVDFSPAELQTVEKVFAKVIPPGRQTRHSTYRRHLRTIFKDLAEPRLQKLAHEIGRHLHSRDAQSIKFFLEDAAAGKVSDVPQIQRFALPKPSTNFSSIQKVSVPSLIRQRELGQHSRRGWQAASTPLTYQTKDQRMDTLGPKSTWTGASSDLHTVAWSPDGQYFAAGAVAVTDSDSMQYNRPNVLMYGDTTNGNIHELGEHFIARPKTEAGANSTHAMYVSQDPKLYTTVSSVAFSPSGKLMYSAGYDETVCIWNVTAGSTQPQMVRQLGHKAPVDILAVNQNFNGIIATATKRTTDKSIKLVFFDEETVYDKHWRPDVKNFASAKALNRPNLNMSATALKFDPTGQLLLAGFGAYIREDSGLHTSGDICLWDVETQTSLQVYGSSRNVFDVAFNPAPRFQSLFAVGCVANGNVNRGTRSVVRFYTTKGTKGGSDPKLICPLELECKAFDMNDVVWCPYDENLIAAGCTDGRSYVWDLRRPDRLLYTLPHGSSLMPLQDGVPHERTDTGVRFLSWGQNARRLYSGSSDGVVKIWDVTRSHEDAYIRDLITTNSGIMSGAFTTDHSKLVLGEVNGTANVLEVGRDDILLKDADKLQYHPYRGKDDEDVDAGMDIDATSPVPTDTAAAEARKWLETGQLRLAPMGGLPKQQVIQGPNYEGPFDRSEDTYTDSLRDQAFEFQNMATAKGLQCALSGCSDSINVTTFEEVGDSGRSQDRIPDELRRQWLDETPQIVPGKLKCTYCSRPAFPSKDADSAALCERCSFTCFRCGGASYITGHTTTLDCGSCGGVWNIGALGYECDQKPMGSGSPLDVPALKRFGKESYLERLEDVDTTFGDEMNALTDYYFGLAIDRPESPPL</sequence>
<organism evidence="1 2">
    <name type="scientific">Macroventuria anomochaeta</name>
    <dbReference type="NCBI Taxonomy" id="301207"/>
    <lineage>
        <taxon>Eukaryota</taxon>
        <taxon>Fungi</taxon>
        <taxon>Dikarya</taxon>
        <taxon>Ascomycota</taxon>
        <taxon>Pezizomycotina</taxon>
        <taxon>Dothideomycetes</taxon>
        <taxon>Pleosporomycetidae</taxon>
        <taxon>Pleosporales</taxon>
        <taxon>Pleosporineae</taxon>
        <taxon>Didymellaceae</taxon>
        <taxon>Macroventuria</taxon>
    </lineage>
</organism>
<keyword evidence="2" id="KW-1185">Reference proteome</keyword>
<name>A0ACB6SGL3_9PLEO</name>
<gene>
    <name evidence="1" type="ORF">BU25DRAFT_380305</name>
</gene>
<evidence type="ECO:0000313" key="1">
    <source>
        <dbReference type="EMBL" id="KAF2633169.1"/>
    </source>
</evidence>
<evidence type="ECO:0000313" key="2">
    <source>
        <dbReference type="Proteomes" id="UP000799754"/>
    </source>
</evidence>
<reference evidence="1" key="1">
    <citation type="journal article" date="2020" name="Stud. Mycol.">
        <title>101 Dothideomycetes genomes: a test case for predicting lifestyles and emergence of pathogens.</title>
        <authorList>
            <person name="Haridas S."/>
            <person name="Albert R."/>
            <person name="Binder M."/>
            <person name="Bloem J."/>
            <person name="Labutti K."/>
            <person name="Salamov A."/>
            <person name="Andreopoulos B."/>
            <person name="Baker S."/>
            <person name="Barry K."/>
            <person name="Bills G."/>
            <person name="Bluhm B."/>
            <person name="Cannon C."/>
            <person name="Castanera R."/>
            <person name="Culley D."/>
            <person name="Daum C."/>
            <person name="Ezra D."/>
            <person name="Gonzalez J."/>
            <person name="Henrissat B."/>
            <person name="Kuo A."/>
            <person name="Liang C."/>
            <person name="Lipzen A."/>
            <person name="Lutzoni F."/>
            <person name="Magnuson J."/>
            <person name="Mondo S."/>
            <person name="Nolan M."/>
            <person name="Ohm R."/>
            <person name="Pangilinan J."/>
            <person name="Park H.-J."/>
            <person name="Ramirez L."/>
            <person name="Alfaro M."/>
            <person name="Sun H."/>
            <person name="Tritt A."/>
            <person name="Yoshinaga Y."/>
            <person name="Zwiers L.-H."/>
            <person name="Turgeon B."/>
            <person name="Goodwin S."/>
            <person name="Spatafora J."/>
            <person name="Crous P."/>
            <person name="Grigoriev I."/>
        </authorList>
    </citation>
    <scope>NUCLEOTIDE SEQUENCE</scope>
    <source>
        <strain evidence="1">CBS 525.71</strain>
    </source>
</reference>
<dbReference type="EMBL" id="MU006701">
    <property type="protein sequence ID" value="KAF2633169.1"/>
    <property type="molecule type" value="Genomic_DNA"/>
</dbReference>
<dbReference type="Proteomes" id="UP000799754">
    <property type="component" value="Unassembled WGS sequence"/>
</dbReference>
<accession>A0ACB6SGL3</accession>
<comment type="caution">
    <text evidence="1">The sequence shown here is derived from an EMBL/GenBank/DDBJ whole genome shotgun (WGS) entry which is preliminary data.</text>
</comment>